<protein>
    <submittedName>
        <fullName evidence="1">Uncharacterized protein</fullName>
    </submittedName>
</protein>
<dbReference type="EMBL" id="JARKHS020010106">
    <property type="protein sequence ID" value="KAK8779162.1"/>
    <property type="molecule type" value="Genomic_DNA"/>
</dbReference>
<dbReference type="Proteomes" id="UP001321473">
    <property type="component" value="Unassembled WGS sequence"/>
</dbReference>
<keyword evidence="2" id="KW-1185">Reference proteome</keyword>
<proteinExistence type="predicted"/>
<sequence>MYGKEEVRTLDSVLKAVNEDDDLPNFKETTWRLMKDVGFTFEKRKRNLALIEQSDIIAWRRRYLQAIKKFRRRQVHHLPK</sequence>
<comment type="caution">
    <text evidence="1">The sequence shown here is derived from an EMBL/GenBank/DDBJ whole genome shotgun (WGS) entry which is preliminary data.</text>
</comment>
<organism evidence="1 2">
    <name type="scientific">Amblyomma americanum</name>
    <name type="common">Lone star tick</name>
    <dbReference type="NCBI Taxonomy" id="6943"/>
    <lineage>
        <taxon>Eukaryota</taxon>
        <taxon>Metazoa</taxon>
        <taxon>Ecdysozoa</taxon>
        <taxon>Arthropoda</taxon>
        <taxon>Chelicerata</taxon>
        <taxon>Arachnida</taxon>
        <taxon>Acari</taxon>
        <taxon>Parasitiformes</taxon>
        <taxon>Ixodida</taxon>
        <taxon>Ixodoidea</taxon>
        <taxon>Ixodidae</taxon>
        <taxon>Amblyomminae</taxon>
        <taxon>Amblyomma</taxon>
    </lineage>
</organism>
<evidence type="ECO:0000313" key="2">
    <source>
        <dbReference type="Proteomes" id="UP001321473"/>
    </source>
</evidence>
<name>A0AAQ4EX33_AMBAM</name>
<evidence type="ECO:0000313" key="1">
    <source>
        <dbReference type="EMBL" id="KAK8779162.1"/>
    </source>
</evidence>
<reference evidence="1 2" key="1">
    <citation type="journal article" date="2023" name="Arcadia Sci">
        <title>De novo assembly of a long-read Amblyomma americanum tick genome.</title>
        <authorList>
            <person name="Chou S."/>
            <person name="Poskanzer K.E."/>
            <person name="Rollins M."/>
            <person name="Thuy-Boun P.S."/>
        </authorList>
    </citation>
    <scope>NUCLEOTIDE SEQUENCE [LARGE SCALE GENOMIC DNA]</scope>
    <source>
        <strain evidence="1">F_SG_1</strain>
        <tissue evidence="1">Salivary glands</tissue>
    </source>
</reference>
<accession>A0AAQ4EX33</accession>
<gene>
    <name evidence="1" type="ORF">V5799_019499</name>
</gene>
<dbReference type="AlphaFoldDB" id="A0AAQ4EX33"/>